<organism evidence="2 3">
    <name type="scientific">Ajellomyces capsulatus (strain H143)</name>
    <name type="common">Darling's disease fungus</name>
    <name type="synonym">Histoplasma capsulatum</name>
    <dbReference type="NCBI Taxonomy" id="544712"/>
    <lineage>
        <taxon>Eukaryota</taxon>
        <taxon>Fungi</taxon>
        <taxon>Dikarya</taxon>
        <taxon>Ascomycota</taxon>
        <taxon>Pezizomycotina</taxon>
        <taxon>Eurotiomycetes</taxon>
        <taxon>Eurotiomycetidae</taxon>
        <taxon>Onygenales</taxon>
        <taxon>Ajellomycetaceae</taxon>
        <taxon>Histoplasma</taxon>
    </lineage>
</organism>
<evidence type="ECO:0000313" key="3">
    <source>
        <dbReference type="Proteomes" id="UP000002624"/>
    </source>
</evidence>
<proteinExistence type="predicted"/>
<dbReference type="Proteomes" id="UP000002624">
    <property type="component" value="Unassembled WGS sequence"/>
</dbReference>
<gene>
    <name evidence="2" type="ORF">HCDG_03401</name>
</gene>
<sequence>MGRSTISRRERDGRDSLEKAKRQSGTRRGKKRRKRGAHAQTGVRERDAAGLLDEAEDVVVVDVVVIIIDASKGDGAVTGRVLLSVRDCNSPQLEAQLQPAEHRTRGGARLRD</sequence>
<dbReference type="VEuPathDB" id="FungiDB:HCDG_03401"/>
<evidence type="ECO:0000313" key="2">
    <source>
        <dbReference type="EMBL" id="EER41942.1"/>
    </source>
</evidence>
<protein>
    <submittedName>
        <fullName evidence="2">Uncharacterized protein</fullName>
    </submittedName>
</protein>
<feature type="compositionally biased region" description="Basic residues" evidence="1">
    <location>
        <begin position="22"/>
        <end position="37"/>
    </location>
</feature>
<dbReference type="HOGENOM" id="CLU_2145117_0_0_1"/>
<evidence type="ECO:0000256" key="1">
    <source>
        <dbReference type="SAM" id="MobiDB-lite"/>
    </source>
</evidence>
<name>C6HBK2_AJECH</name>
<dbReference type="EMBL" id="GG692422">
    <property type="protein sequence ID" value="EER41942.1"/>
    <property type="molecule type" value="Genomic_DNA"/>
</dbReference>
<accession>C6HBK2</accession>
<reference evidence="3" key="1">
    <citation type="submission" date="2009-05" db="EMBL/GenBank/DDBJ databases">
        <title>The genome sequence of Ajellomyces capsulatus strain H143.</title>
        <authorList>
            <person name="Champion M."/>
            <person name="Cuomo C.A."/>
            <person name="Ma L.-J."/>
            <person name="Henn M.R."/>
            <person name="Sil A."/>
            <person name="Goldman B."/>
            <person name="Young S.K."/>
            <person name="Kodira C.D."/>
            <person name="Zeng Q."/>
            <person name="Koehrsen M."/>
            <person name="Alvarado L."/>
            <person name="Berlin A.M."/>
            <person name="Borenstein D."/>
            <person name="Chen Z."/>
            <person name="Engels R."/>
            <person name="Freedman E."/>
            <person name="Gellesch M."/>
            <person name="Goldberg J."/>
            <person name="Griggs A."/>
            <person name="Gujja S."/>
            <person name="Heiman D.I."/>
            <person name="Hepburn T.A."/>
            <person name="Howarth C."/>
            <person name="Jen D."/>
            <person name="Larson L."/>
            <person name="Lewis B."/>
            <person name="Mehta T."/>
            <person name="Park D."/>
            <person name="Pearson M."/>
            <person name="Roberts A."/>
            <person name="Saif S."/>
            <person name="Shea T.D."/>
            <person name="Shenoy N."/>
            <person name="Sisk P."/>
            <person name="Stolte C."/>
            <person name="Sykes S."/>
            <person name="Walk T."/>
            <person name="White J."/>
            <person name="Yandava C."/>
            <person name="Klein B."/>
            <person name="McEwen J.G."/>
            <person name="Puccia R."/>
            <person name="Goldman G.H."/>
            <person name="Felipe M.S."/>
            <person name="Nino-Vega G."/>
            <person name="San-Blas G."/>
            <person name="Taylor J.W."/>
            <person name="Mendoza L."/>
            <person name="Galagan J.E."/>
            <person name="Nusbaum C."/>
            <person name="Birren B.W."/>
        </authorList>
    </citation>
    <scope>NUCLEOTIDE SEQUENCE [LARGE SCALE GENOMIC DNA]</scope>
    <source>
        <strain evidence="3">H143</strain>
    </source>
</reference>
<dbReference type="AlphaFoldDB" id="C6HBK2"/>
<feature type="region of interest" description="Disordered" evidence="1">
    <location>
        <begin position="1"/>
        <end position="48"/>
    </location>
</feature>
<feature type="compositionally biased region" description="Basic and acidic residues" evidence="1">
    <location>
        <begin position="7"/>
        <end position="21"/>
    </location>
</feature>